<organism evidence="2 3">
    <name type="scientific">Synaphobranchus kaupii</name>
    <name type="common">Kaup's arrowtooth eel</name>
    <dbReference type="NCBI Taxonomy" id="118154"/>
    <lineage>
        <taxon>Eukaryota</taxon>
        <taxon>Metazoa</taxon>
        <taxon>Chordata</taxon>
        <taxon>Craniata</taxon>
        <taxon>Vertebrata</taxon>
        <taxon>Euteleostomi</taxon>
        <taxon>Actinopterygii</taxon>
        <taxon>Neopterygii</taxon>
        <taxon>Teleostei</taxon>
        <taxon>Anguilliformes</taxon>
        <taxon>Synaphobranchidae</taxon>
        <taxon>Synaphobranchus</taxon>
    </lineage>
</organism>
<evidence type="ECO:0000313" key="3">
    <source>
        <dbReference type="Proteomes" id="UP001152622"/>
    </source>
</evidence>
<evidence type="ECO:0000313" key="2">
    <source>
        <dbReference type="EMBL" id="KAJ8338670.1"/>
    </source>
</evidence>
<accession>A0A9Q1IFH6</accession>
<keyword evidence="3" id="KW-1185">Reference proteome</keyword>
<feature type="compositionally biased region" description="Low complexity" evidence="1">
    <location>
        <begin position="22"/>
        <end position="31"/>
    </location>
</feature>
<evidence type="ECO:0000256" key="1">
    <source>
        <dbReference type="SAM" id="MobiDB-lite"/>
    </source>
</evidence>
<name>A0A9Q1IFH6_SYNKA</name>
<proteinExistence type="predicted"/>
<gene>
    <name evidence="2" type="ORF">SKAU_G00354560</name>
</gene>
<dbReference type="AlphaFoldDB" id="A0A9Q1IFH6"/>
<protein>
    <submittedName>
        <fullName evidence="2">Uncharacterized protein</fullName>
    </submittedName>
</protein>
<sequence length="80" mass="8293">MIKLGLALGSKNLFHSLRHAPSALPSASIPTPSAPPAPTNASQTQTAMLPSVTTSPKIPSISVTNRVKCLGEKRTGPLLH</sequence>
<comment type="caution">
    <text evidence="2">The sequence shown here is derived from an EMBL/GenBank/DDBJ whole genome shotgun (WGS) entry which is preliminary data.</text>
</comment>
<dbReference type="EMBL" id="JAINUF010000017">
    <property type="protein sequence ID" value="KAJ8338670.1"/>
    <property type="molecule type" value="Genomic_DNA"/>
</dbReference>
<reference evidence="2" key="1">
    <citation type="journal article" date="2023" name="Science">
        <title>Genome structures resolve the early diversification of teleost fishes.</title>
        <authorList>
            <person name="Parey E."/>
            <person name="Louis A."/>
            <person name="Montfort J."/>
            <person name="Bouchez O."/>
            <person name="Roques C."/>
            <person name="Iampietro C."/>
            <person name="Lluch J."/>
            <person name="Castinel A."/>
            <person name="Donnadieu C."/>
            <person name="Desvignes T."/>
            <person name="Floi Bucao C."/>
            <person name="Jouanno E."/>
            <person name="Wen M."/>
            <person name="Mejri S."/>
            <person name="Dirks R."/>
            <person name="Jansen H."/>
            <person name="Henkel C."/>
            <person name="Chen W.J."/>
            <person name="Zahm M."/>
            <person name="Cabau C."/>
            <person name="Klopp C."/>
            <person name="Thompson A.W."/>
            <person name="Robinson-Rechavi M."/>
            <person name="Braasch I."/>
            <person name="Lecointre G."/>
            <person name="Bobe J."/>
            <person name="Postlethwait J.H."/>
            <person name="Berthelot C."/>
            <person name="Roest Crollius H."/>
            <person name="Guiguen Y."/>
        </authorList>
    </citation>
    <scope>NUCLEOTIDE SEQUENCE</scope>
    <source>
        <strain evidence="2">WJC10195</strain>
    </source>
</reference>
<feature type="region of interest" description="Disordered" evidence="1">
    <location>
        <begin position="22"/>
        <end position="57"/>
    </location>
</feature>
<dbReference type="Proteomes" id="UP001152622">
    <property type="component" value="Chromosome 17"/>
</dbReference>